<keyword evidence="9" id="KW-0472">Membrane</keyword>
<evidence type="ECO:0000256" key="3">
    <source>
        <dbReference type="ARBA" id="ARBA00022679"/>
    </source>
</evidence>
<dbReference type="AlphaFoldDB" id="A0A1X0R8D4"/>
<evidence type="ECO:0000259" key="10">
    <source>
        <dbReference type="PROSITE" id="PS50011"/>
    </source>
</evidence>
<dbReference type="PANTHER" id="PTHR44167:SF23">
    <property type="entry name" value="CDC7 KINASE, ISOFORM A-RELATED"/>
    <property type="match status" value="1"/>
</dbReference>
<dbReference type="EC" id="2.7.11.1" evidence="1"/>
<keyword evidence="5 11" id="KW-0418">Kinase</keyword>
<protein>
    <recommendedName>
        <fullName evidence="1">non-specific serine/threonine protein kinase</fullName>
        <ecNumber evidence="1">2.7.11.1</ecNumber>
    </recommendedName>
</protein>
<proteinExistence type="predicted"/>
<dbReference type="VEuPathDB" id="FungiDB:BCV72DRAFT_324315"/>
<feature type="region of interest" description="Disordered" evidence="8">
    <location>
        <begin position="319"/>
        <end position="418"/>
    </location>
</feature>
<feature type="compositionally biased region" description="Basic residues" evidence="8">
    <location>
        <begin position="399"/>
        <end position="409"/>
    </location>
</feature>
<feature type="region of interest" description="Disordered" evidence="8">
    <location>
        <begin position="829"/>
        <end position="860"/>
    </location>
</feature>
<dbReference type="GO" id="GO:0005634">
    <property type="term" value="C:nucleus"/>
    <property type="evidence" value="ECO:0007669"/>
    <property type="project" value="TreeGrafter"/>
</dbReference>
<dbReference type="Gene3D" id="1.10.510.10">
    <property type="entry name" value="Transferase(Phosphotransferase) domain 1"/>
    <property type="match status" value="1"/>
</dbReference>
<dbReference type="SMART" id="SM00220">
    <property type="entry name" value="S_TKc"/>
    <property type="match status" value="1"/>
</dbReference>
<dbReference type="GO" id="GO:0004674">
    <property type="term" value="F:protein serine/threonine kinase activity"/>
    <property type="evidence" value="ECO:0007669"/>
    <property type="project" value="UniProtKB-KW"/>
</dbReference>
<evidence type="ECO:0000313" key="11">
    <source>
        <dbReference type="EMBL" id="ORE08236.1"/>
    </source>
</evidence>
<reference evidence="11" key="1">
    <citation type="journal article" date="2016" name="Proc. Natl. Acad. Sci. U.S.A.">
        <title>Lipid metabolic changes in an early divergent fungus govern the establishment of a mutualistic symbiosis with endobacteria.</title>
        <authorList>
            <person name="Lastovetsky O.A."/>
            <person name="Gaspar M.L."/>
            <person name="Mondo S.J."/>
            <person name="LaButti K.M."/>
            <person name="Sandor L."/>
            <person name="Grigoriev I.V."/>
            <person name="Henry S.A."/>
            <person name="Pawlowska T.E."/>
        </authorList>
    </citation>
    <scope>NUCLEOTIDE SEQUENCE [LARGE SCALE GENOMIC DNA]</scope>
    <source>
        <strain evidence="11">ATCC 52814</strain>
    </source>
</reference>
<evidence type="ECO:0000256" key="2">
    <source>
        <dbReference type="ARBA" id="ARBA00022527"/>
    </source>
</evidence>
<feature type="coiled-coil region" evidence="7">
    <location>
        <begin position="537"/>
        <end position="564"/>
    </location>
</feature>
<keyword evidence="7" id="KW-0175">Coiled coil</keyword>
<keyword evidence="9" id="KW-1133">Transmembrane helix</keyword>
<keyword evidence="6" id="KW-0067">ATP-binding</keyword>
<feature type="region of interest" description="Disordered" evidence="8">
    <location>
        <begin position="269"/>
        <end position="307"/>
    </location>
</feature>
<dbReference type="SUPFAM" id="SSF56112">
    <property type="entry name" value="Protein kinase-like (PK-like)"/>
    <property type="match status" value="1"/>
</dbReference>
<feature type="region of interest" description="Disordered" evidence="8">
    <location>
        <begin position="195"/>
        <end position="217"/>
    </location>
</feature>
<feature type="region of interest" description="Disordered" evidence="8">
    <location>
        <begin position="78"/>
        <end position="106"/>
    </location>
</feature>
<feature type="transmembrane region" description="Helical" evidence="9">
    <location>
        <begin position="1163"/>
        <end position="1183"/>
    </location>
</feature>
<evidence type="ECO:0000256" key="1">
    <source>
        <dbReference type="ARBA" id="ARBA00012513"/>
    </source>
</evidence>
<feature type="compositionally biased region" description="Polar residues" evidence="8">
    <location>
        <begin position="82"/>
        <end position="103"/>
    </location>
</feature>
<evidence type="ECO:0000256" key="6">
    <source>
        <dbReference type="ARBA" id="ARBA00022840"/>
    </source>
</evidence>
<evidence type="ECO:0000256" key="5">
    <source>
        <dbReference type="ARBA" id="ARBA00022777"/>
    </source>
</evidence>
<dbReference type="GO" id="GO:0005524">
    <property type="term" value="F:ATP binding"/>
    <property type="evidence" value="ECO:0007669"/>
    <property type="project" value="UniProtKB-KW"/>
</dbReference>
<feature type="compositionally biased region" description="Basic and acidic residues" evidence="8">
    <location>
        <begin position="776"/>
        <end position="804"/>
    </location>
</feature>
<keyword evidence="9" id="KW-0812">Transmembrane</keyword>
<dbReference type="PROSITE" id="PS00108">
    <property type="entry name" value="PROTEIN_KINASE_ST"/>
    <property type="match status" value="1"/>
</dbReference>
<dbReference type="PROSITE" id="PS50011">
    <property type="entry name" value="PROTEIN_KINASE_DOM"/>
    <property type="match status" value="1"/>
</dbReference>
<feature type="domain" description="Protein kinase" evidence="10">
    <location>
        <begin position="891"/>
        <end position="1250"/>
    </location>
</feature>
<dbReference type="InterPro" id="IPR008271">
    <property type="entry name" value="Ser/Thr_kinase_AS"/>
</dbReference>
<evidence type="ECO:0000256" key="7">
    <source>
        <dbReference type="SAM" id="Coils"/>
    </source>
</evidence>
<dbReference type="Pfam" id="PF00069">
    <property type="entry name" value="Pkinase"/>
    <property type="match status" value="1"/>
</dbReference>
<dbReference type="InterPro" id="IPR000719">
    <property type="entry name" value="Prot_kinase_dom"/>
</dbReference>
<feature type="region of interest" description="Disordered" evidence="8">
    <location>
        <begin position="765"/>
        <end position="804"/>
    </location>
</feature>
<dbReference type="Gene3D" id="3.30.200.20">
    <property type="entry name" value="Phosphorylase Kinase, domain 1"/>
    <property type="match status" value="1"/>
</dbReference>
<feature type="compositionally biased region" description="Basic and acidic residues" evidence="8">
    <location>
        <begin position="829"/>
        <end position="842"/>
    </location>
</feature>
<sequence>MDSRGIPVVVAANTNITPRHSPPINIRKRSPKSFIFPSLKNEISLLEAYDSFADACFQSHGSLKANLLRKYYYSMNKPKSPALSQKPQEQTRPVPSRSINESSQHIDRSMPAHTLPIPQVNHVKQQQHIPHQYPMHSELIPPLQSPGAFAEAQHLYATQYYNRSHNNPYSVPPYLAMFPSHPHFFMLNDMNIQHQQISPQQPRQGQPIPLQQQQQQQQFPQINNYFGGQNANFISRSSLPPPFVMEPKEYYNEAVPPRPLEMIINFNSPNMPAPTYESERKIDNKKKPRARRTQKNNNNTEQQQQQNLPGAATIIFEHSPLSAKENSNPKTRKPRSKKTVNEQMESTGQQTIEAGTPETTQTKPQRRRRQAPKKNNENAPILDLDDANVPDLANEQTPTRKRRNTRTKKQQTEAHASLDKECSMNDNIMESTSTVEQQPIMQDVIPKESSVENYVVDKLIATDYISEKLEEEPLLLKEPVEKEPVVEERVIDKPMPEESVADEDIMERSMVEEPAVRASIVEETNLEETINEKFVSEPAIEDQVVNKKQEIKALEEEALMEKEDVTENLSVEYDITKEEPGIEQHAKKATIIDHLENSITAVKVLEAAKIVDSAVIDAENVLPSENVILNEPKSISNDIKELTIKDVQEQPTLGDSIESGKEVEVSEEANHTTEAICHATDVPKYPIEQVEIKASKRMIEESLFKTETMLSDEIPMSSINEKSEANVENLDEVVETESTQNILKDDTDREPGENFVVEGKLEEILAKDEEVENEEDKDRLDKHQTDENNDTKTEEDLVDVENKEDKQEVQRQAEEFLFKKVDDKQNVYTDNEKPTETTKNEESFIPNSPTEQRTCDDHTDVESVTTSVRMDRIQQEIETINAEFPELKNYYQLLDRAGRGTFSKVYKARDLLYENYMPWSLQKKVENAIDSDHHLVAIKLIYGISSPKRVANEISCLSELRGSPCVIPMITALRNQDVTYLVLPFIEFDHFEDIYPTMTLLDLKHYISELLIGLKYVHEKGIIHRDVKPGNFLYNKTTKTGYLGDFGLAQRVINYDIHKPGHRHATVDPIYTEHQNGPAGYFLHDKRKHIHVDRSGTRSFRAPEIYLHSMRQTTAMDIWAVGVILLSFLTNVYPFFDPEDSAAGIVELISVFGTKKVHEFAKFYGGFLMMWILYQILMFLLLGRNLKTNIPDMPEGAIGMDELCRYFNNGTIETWDKHDYLLAVDLMKNCLQLIDSNRLSAAEALKHPFLKEVMETKSYS</sequence>
<keyword evidence="2" id="KW-0723">Serine/threonine-protein kinase</keyword>
<dbReference type="Proteomes" id="UP000242414">
    <property type="component" value="Unassembled WGS sequence"/>
</dbReference>
<evidence type="ECO:0000256" key="8">
    <source>
        <dbReference type="SAM" id="MobiDB-lite"/>
    </source>
</evidence>
<keyword evidence="3" id="KW-0808">Transferase</keyword>
<feature type="compositionally biased region" description="Low complexity" evidence="8">
    <location>
        <begin position="295"/>
        <end position="307"/>
    </location>
</feature>
<dbReference type="CDD" id="cd14019">
    <property type="entry name" value="STKc_Cdc7"/>
    <property type="match status" value="1"/>
</dbReference>
<evidence type="ECO:0000256" key="4">
    <source>
        <dbReference type="ARBA" id="ARBA00022741"/>
    </source>
</evidence>
<dbReference type="EMBL" id="KV921891">
    <property type="protein sequence ID" value="ORE08236.1"/>
    <property type="molecule type" value="Genomic_DNA"/>
</dbReference>
<dbReference type="GO" id="GO:0044773">
    <property type="term" value="P:mitotic DNA damage checkpoint signaling"/>
    <property type="evidence" value="ECO:0007669"/>
    <property type="project" value="TreeGrafter"/>
</dbReference>
<feature type="compositionally biased region" description="Polar residues" evidence="8">
    <location>
        <begin position="341"/>
        <end position="353"/>
    </location>
</feature>
<dbReference type="OrthoDB" id="10020333at2759"/>
<accession>A0A1X0R8D4</accession>
<dbReference type="InterPro" id="IPR011009">
    <property type="entry name" value="Kinase-like_dom_sf"/>
</dbReference>
<name>A0A1X0R8D4_RHIZD</name>
<evidence type="ECO:0000256" key="9">
    <source>
        <dbReference type="SAM" id="Phobius"/>
    </source>
</evidence>
<organism evidence="11">
    <name type="scientific">Rhizopus microsporus var. microsporus</name>
    <dbReference type="NCBI Taxonomy" id="86635"/>
    <lineage>
        <taxon>Eukaryota</taxon>
        <taxon>Fungi</taxon>
        <taxon>Fungi incertae sedis</taxon>
        <taxon>Mucoromycota</taxon>
        <taxon>Mucoromycotina</taxon>
        <taxon>Mucoromycetes</taxon>
        <taxon>Mucorales</taxon>
        <taxon>Mucorineae</taxon>
        <taxon>Rhizopodaceae</taxon>
        <taxon>Rhizopus</taxon>
    </lineage>
</organism>
<dbReference type="PANTHER" id="PTHR44167">
    <property type="entry name" value="OVARIAN-SPECIFIC SERINE/THREONINE-PROTEIN KINASE LOK-RELATED"/>
    <property type="match status" value="1"/>
</dbReference>
<keyword evidence="4" id="KW-0547">Nucleotide-binding</keyword>
<feature type="compositionally biased region" description="Basic residues" evidence="8">
    <location>
        <begin position="283"/>
        <end position="294"/>
    </location>
</feature>
<gene>
    <name evidence="11" type="ORF">BCV72DRAFT_324315</name>
</gene>